<sequence>MTAAPVSVDHLAFPTRDLAATDAFYSNVMGATLVHAESGYSPSWKSDYLLITYALSDGTRLSFYDWPADNGPYADDPQMPDDVFHIGLRCRSARDVIAWQNHLFQHKIVYHNEDDGTSRRLFVRDPNGIRFKIFASESAKSDEDHEGRARAVYDEWRNIGNG</sequence>
<dbReference type="InterPro" id="IPR004360">
    <property type="entry name" value="Glyas_Fos-R_dOase_dom"/>
</dbReference>
<name>A0A2N3L4C9_9PROT</name>
<dbReference type="PROSITE" id="PS51819">
    <property type="entry name" value="VOC"/>
    <property type="match status" value="1"/>
</dbReference>
<dbReference type="Gene3D" id="3.10.180.10">
    <property type="entry name" value="2,3-Dihydroxybiphenyl 1,2-Dioxygenase, domain 1"/>
    <property type="match status" value="1"/>
</dbReference>
<dbReference type="InterPro" id="IPR029068">
    <property type="entry name" value="Glyas_Bleomycin-R_OHBP_Dase"/>
</dbReference>
<gene>
    <name evidence="2" type="ORF">COO92_12855</name>
</gene>
<organism evidence="2 3">
    <name type="scientific">Thalassospira lohafexi</name>
    <dbReference type="NCBI Taxonomy" id="744227"/>
    <lineage>
        <taxon>Bacteria</taxon>
        <taxon>Pseudomonadati</taxon>
        <taxon>Pseudomonadota</taxon>
        <taxon>Alphaproteobacteria</taxon>
        <taxon>Rhodospirillales</taxon>
        <taxon>Thalassospiraceae</taxon>
        <taxon>Thalassospira</taxon>
    </lineage>
</organism>
<dbReference type="InterPro" id="IPR037523">
    <property type="entry name" value="VOC_core"/>
</dbReference>
<dbReference type="AlphaFoldDB" id="A0A2N3L4C9"/>
<comment type="caution">
    <text evidence="2">The sequence shown here is derived from an EMBL/GenBank/DDBJ whole genome shotgun (WGS) entry which is preliminary data.</text>
</comment>
<evidence type="ECO:0000313" key="2">
    <source>
        <dbReference type="EMBL" id="PKR57665.1"/>
    </source>
</evidence>
<evidence type="ECO:0000313" key="3">
    <source>
        <dbReference type="Proteomes" id="UP000233332"/>
    </source>
</evidence>
<proteinExistence type="predicted"/>
<dbReference type="Pfam" id="PF00903">
    <property type="entry name" value="Glyoxalase"/>
    <property type="match status" value="1"/>
</dbReference>
<evidence type="ECO:0000259" key="1">
    <source>
        <dbReference type="PROSITE" id="PS51819"/>
    </source>
</evidence>
<dbReference type="EMBL" id="NXGX01000005">
    <property type="protein sequence ID" value="PKR57665.1"/>
    <property type="molecule type" value="Genomic_DNA"/>
</dbReference>
<protein>
    <submittedName>
        <fullName evidence="2">Glyoxalase</fullName>
    </submittedName>
</protein>
<dbReference type="RefSeq" id="WP_101302701.1">
    <property type="nucleotide sequence ID" value="NZ_NXGX01000005.1"/>
</dbReference>
<dbReference type="SUPFAM" id="SSF54593">
    <property type="entry name" value="Glyoxalase/Bleomycin resistance protein/Dihydroxybiphenyl dioxygenase"/>
    <property type="match status" value="1"/>
</dbReference>
<reference evidence="2 3" key="1">
    <citation type="submission" date="2017-09" db="EMBL/GenBank/DDBJ databases">
        <title>Biodiversity and function of Thalassospira species in the particle-attached aromatic-hydrocarbon-degrading consortia from the surface seawater of the China South Sea.</title>
        <authorList>
            <person name="Dong C."/>
            <person name="Lai Q."/>
            <person name="Shao Z."/>
        </authorList>
    </citation>
    <scope>NUCLEOTIDE SEQUENCE [LARGE SCALE GENOMIC DNA]</scope>
    <source>
        <strain evidence="2 3">139Z-12</strain>
    </source>
</reference>
<feature type="domain" description="VOC" evidence="1">
    <location>
        <begin position="7"/>
        <end position="136"/>
    </location>
</feature>
<dbReference type="CDD" id="cd06587">
    <property type="entry name" value="VOC"/>
    <property type="match status" value="1"/>
</dbReference>
<keyword evidence="3" id="KW-1185">Reference proteome</keyword>
<accession>A0A2N3L4C9</accession>
<dbReference type="Proteomes" id="UP000233332">
    <property type="component" value="Unassembled WGS sequence"/>
</dbReference>